<dbReference type="SUPFAM" id="SSF74650">
    <property type="entry name" value="Galactose mutarotase-like"/>
    <property type="match status" value="1"/>
</dbReference>
<dbReference type="OrthoDB" id="9795355at2"/>
<evidence type="ECO:0000313" key="4">
    <source>
        <dbReference type="Proteomes" id="UP000235114"/>
    </source>
</evidence>
<dbReference type="PANTHER" id="PTHR11122">
    <property type="entry name" value="APOSPORY-ASSOCIATED PROTEIN C-RELATED"/>
    <property type="match status" value="1"/>
</dbReference>
<reference evidence="1 3" key="1">
    <citation type="submission" date="2017-11" db="EMBL/GenBank/DDBJ databases">
        <title>Comparitive Functional Genomics of Dry Heat Resistant strains isolated from the Viking Spacecraft.</title>
        <authorList>
            <person name="Seuylemezian A."/>
            <person name="Cooper K."/>
            <person name="Vaishampayan P."/>
        </authorList>
    </citation>
    <scope>NUCLEOTIDE SEQUENCE [LARGE SCALE GENOMIC DNA]</scope>
    <source>
        <strain evidence="1 3">M4.6</strain>
    </source>
</reference>
<evidence type="ECO:0000313" key="2">
    <source>
        <dbReference type="EMBL" id="PLR97046.1"/>
    </source>
</evidence>
<dbReference type="GO" id="GO:0005975">
    <property type="term" value="P:carbohydrate metabolic process"/>
    <property type="evidence" value="ECO:0007669"/>
    <property type="project" value="InterPro"/>
</dbReference>
<name>A0A2N5GM63_9BACI</name>
<dbReference type="Proteomes" id="UP000235114">
    <property type="component" value="Unassembled WGS sequence"/>
</dbReference>
<protein>
    <submittedName>
        <fullName evidence="1">Aldose epimerase</fullName>
    </submittedName>
</protein>
<sequence length="287" mass="33080">MFEIKQYQDEKYKIYELTDSSANSWLKIAPERGGIIIGFGVQGEELLFLNKKTFYDADANIRGGIPILFPISGQLENGEYMWNGQVYKMKNHGFARNQPWEVIGTSVDGEASITLSLESNDEMKKSYPFDFEVIFTYVLKDGTLTINQEYVNRSDSAMPLYAGFHPYFKTTDKNIGYDTDAQTFLDYNDLQLKQVNNGLDLTDKKESLVLTDAVKKEISFVLPELNKKVLMEYGEEFKYVYLWTEKGQGFICVEPWMAKTDELNRKEELYFVKPGEALKTFLTITVE</sequence>
<gene>
    <name evidence="1" type="ORF">CU635_10755</name>
    <name evidence="2" type="ORF">CVD25_10440</name>
</gene>
<evidence type="ECO:0000313" key="3">
    <source>
        <dbReference type="Proteomes" id="UP000234951"/>
    </source>
</evidence>
<dbReference type="RefSeq" id="WP_101577365.1">
    <property type="nucleotide sequence ID" value="NZ_PGVA01000024.1"/>
</dbReference>
<dbReference type="InterPro" id="IPR008183">
    <property type="entry name" value="Aldose_1/G6P_1-epimerase"/>
</dbReference>
<dbReference type="EMBL" id="PGVA01000024">
    <property type="protein sequence ID" value="PLR82949.1"/>
    <property type="molecule type" value="Genomic_DNA"/>
</dbReference>
<reference evidence="2 4" key="2">
    <citation type="submission" date="2017-12" db="EMBL/GenBank/DDBJ databases">
        <title>Comparative Functional Genomics of Dry Heat Resistant strains isolated from the Viking Spacecraft.</title>
        <authorList>
            <person name="Seuylemezian A."/>
            <person name="Cooper K."/>
            <person name="Vaishampayan P."/>
        </authorList>
    </citation>
    <scope>NUCLEOTIDE SEQUENCE [LARGE SCALE GENOMIC DNA]</scope>
    <source>
        <strain evidence="2 4">ATCC 29669</strain>
    </source>
</reference>
<dbReference type="AlphaFoldDB" id="A0A2N5GM63"/>
<dbReference type="PANTHER" id="PTHR11122:SF13">
    <property type="entry name" value="GLUCOSE-6-PHOSPHATE 1-EPIMERASE"/>
    <property type="match status" value="1"/>
</dbReference>
<dbReference type="EMBL" id="PGVD01000028">
    <property type="protein sequence ID" value="PLR97046.1"/>
    <property type="molecule type" value="Genomic_DNA"/>
</dbReference>
<proteinExistence type="predicted"/>
<dbReference type="GO" id="GO:0016853">
    <property type="term" value="F:isomerase activity"/>
    <property type="evidence" value="ECO:0007669"/>
    <property type="project" value="InterPro"/>
</dbReference>
<organism evidence="1 3">
    <name type="scientific">Bacillus canaveralius</name>
    <dbReference type="NCBI Taxonomy" id="1403243"/>
    <lineage>
        <taxon>Bacteria</taxon>
        <taxon>Bacillati</taxon>
        <taxon>Bacillota</taxon>
        <taxon>Bacilli</taxon>
        <taxon>Bacillales</taxon>
        <taxon>Bacillaceae</taxon>
        <taxon>Bacillus</taxon>
    </lineage>
</organism>
<dbReference type="InterPro" id="IPR014718">
    <property type="entry name" value="GH-type_carb-bd"/>
</dbReference>
<accession>A0A2N5GM63</accession>
<dbReference type="GO" id="GO:0030246">
    <property type="term" value="F:carbohydrate binding"/>
    <property type="evidence" value="ECO:0007669"/>
    <property type="project" value="InterPro"/>
</dbReference>
<dbReference type="InterPro" id="IPR011013">
    <property type="entry name" value="Gal_mutarotase_sf_dom"/>
</dbReference>
<dbReference type="Pfam" id="PF01263">
    <property type="entry name" value="Aldose_epim"/>
    <property type="match status" value="1"/>
</dbReference>
<comment type="caution">
    <text evidence="1">The sequence shown here is derived from an EMBL/GenBank/DDBJ whole genome shotgun (WGS) entry which is preliminary data.</text>
</comment>
<keyword evidence="4" id="KW-1185">Reference proteome</keyword>
<dbReference type="Proteomes" id="UP000234951">
    <property type="component" value="Unassembled WGS sequence"/>
</dbReference>
<evidence type="ECO:0000313" key="1">
    <source>
        <dbReference type="EMBL" id="PLR82949.1"/>
    </source>
</evidence>
<dbReference type="Gene3D" id="2.70.98.10">
    <property type="match status" value="1"/>
</dbReference>